<dbReference type="Pfam" id="PF00067">
    <property type="entry name" value="p450"/>
    <property type="match status" value="1"/>
</dbReference>
<evidence type="ECO:0000256" key="6">
    <source>
        <dbReference type="ARBA" id="ARBA00023033"/>
    </source>
</evidence>
<evidence type="ECO:0000256" key="7">
    <source>
        <dbReference type="PIRSR" id="PIRSR602401-1"/>
    </source>
</evidence>
<keyword evidence="6 8" id="KW-0503">Monooxygenase</keyword>
<dbReference type="PROSITE" id="PS00086">
    <property type="entry name" value="CYTOCHROME_P450"/>
    <property type="match status" value="1"/>
</dbReference>
<dbReference type="GO" id="GO:0016705">
    <property type="term" value="F:oxidoreductase activity, acting on paired donors, with incorporation or reduction of molecular oxygen"/>
    <property type="evidence" value="ECO:0007669"/>
    <property type="project" value="InterPro"/>
</dbReference>
<dbReference type="AlphaFoldDB" id="A0A916WQ99"/>
<evidence type="ECO:0000256" key="3">
    <source>
        <dbReference type="ARBA" id="ARBA00022723"/>
    </source>
</evidence>
<feature type="binding site" description="axial binding residue" evidence="7">
    <location>
        <position position="395"/>
    </location>
    <ligand>
        <name>heme</name>
        <dbReference type="ChEBI" id="CHEBI:30413"/>
    </ligand>
    <ligandPart>
        <name>Fe</name>
        <dbReference type="ChEBI" id="CHEBI:18248"/>
    </ligandPart>
</feature>
<evidence type="ECO:0000256" key="1">
    <source>
        <dbReference type="ARBA" id="ARBA00010617"/>
    </source>
</evidence>
<dbReference type="InterPro" id="IPR050196">
    <property type="entry name" value="Cytochrome_P450_Monoox"/>
</dbReference>
<accession>A0A916WQ99</accession>
<comment type="similarity">
    <text evidence="1 8">Belongs to the cytochrome P450 family.</text>
</comment>
<reference evidence="9" key="1">
    <citation type="journal article" date="2014" name="Int. J. Syst. Evol. Microbiol.">
        <title>Complete genome sequence of Corynebacterium casei LMG S-19264T (=DSM 44701T), isolated from a smear-ripened cheese.</title>
        <authorList>
            <consortium name="US DOE Joint Genome Institute (JGI-PGF)"/>
            <person name="Walter F."/>
            <person name="Albersmeier A."/>
            <person name="Kalinowski J."/>
            <person name="Ruckert C."/>
        </authorList>
    </citation>
    <scope>NUCLEOTIDE SEQUENCE</scope>
    <source>
        <strain evidence="9">CGMCC 1.15085</strain>
    </source>
</reference>
<proteinExistence type="inferred from homology"/>
<dbReference type="PANTHER" id="PTHR24291">
    <property type="entry name" value="CYTOCHROME P450 FAMILY 4"/>
    <property type="match status" value="1"/>
</dbReference>
<keyword evidence="10" id="KW-1185">Reference proteome</keyword>
<reference evidence="9" key="2">
    <citation type="submission" date="2020-09" db="EMBL/GenBank/DDBJ databases">
        <authorList>
            <person name="Sun Q."/>
            <person name="Zhou Y."/>
        </authorList>
    </citation>
    <scope>NUCLEOTIDE SEQUENCE</scope>
    <source>
        <strain evidence="9">CGMCC 1.15085</strain>
    </source>
</reference>
<keyword evidence="5 7" id="KW-0408">Iron</keyword>
<dbReference type="PANTHER" id="PTHR24291:SF50">
    <property type="entry name" value="BIFUNCTIONAL ALBAFLAVENONE MONOOXYGENASE_TERPENE SYNTHASE"/>
    <property type="match status" value="1"/>
</dbReference>
<dbReference type="PRINTS" id="PR00463">
    <property type="entry name" value="EP450I"/>
</dbReference>
<dbReference type="PRINTS" id="PR00385">
    <property type="entry name" value="P450"/>
</dbReference>
<dbReference type="GO" id="GO:0005506">
    <property type="term" value="F:iron ion binding"/>
    <property type="evidence" value="ECO:0007669"/>
    <property type="project" value="InterPro"/>
</dbReference>
<organism evidence="9 10">
    <name type="scientific">Flexivirga endophytica</name>
    <dbReference type="NCBI Taxonomy" id="1849103"/>
    <lineage>
        <taxon>Bacteria</taxon>
        <taxon>Bacillati</taxon>
        <taxon>Actinomycetota</taxon>
        <taxon>Actinomycetes</taxon>
        <taxon>Micrococcales</taxon>
        <taxon>Dermacoccaceae</taxon>
        <taxon>Flexivirga</taxon>
    </lineage>
</organism>
<name>A0A916WQ99_9MICO</name>
<dbReference type="SUPFAM" id="SSF48264">
    <property type="entry name" value="Cytochrome P450"/>
    <property type="match status" value="1"/>
</dbReference>
<dbReference type="EMBL" id="BMHI01000002">
    <property type="protein sequence ID" value="GGB24312.1"/>
    <property type="molecule type" value="Genomic_DNA"/>
</dbReference>
<comment type="caution">
    <text evidence="9">The sequence shown here is derived from an EMBL/GenBank/DDBJ whole genome shotgun (WGS) entry which is preliminary data.</text>
</comment>
<comment type="cofactor">
    <cofactor evidence="7">
        <name>heme</name>
        <dbReference type="ChEBI" id="CHEBI:30413"/>
    </cofactor>
</comment>
<protein>
    <submittedName>
        <fullName evidence="9">Cytochrome P450</fullName>
    </submittedName>
</protein>
<dbReference type="InterPro" id="IPR001128">
    <property type="entry name" value="Cyt_P450"/>
</dbReference>
<dbReference type="GO" id="GO:0004497">
    <property type="term" value="F:monooxygenase activity"/>
    <property type="evidence" value="ECO:0007669"/>
    <property type="project" value="UniProtKB-KW"/>
</dbReference>
<dbReference type="GO" id="GO:0020037">
    <property type="term" value="F:heme binding"/>
    <property type="evidence" value="ECO:0007669"/>
    <property type="project" value="InterPro"/>
</dbReference>
<dbReference type="InterPro" id="IPR036396">
    <property type="entry name" value="Cyt_P450_sf"/>
</dbReference>
<dbReference type="RefSeq" id="WP_188836151.1">
    <property type="nucleotide sequence ID" value="NZ_BMHI01000002.1"/>
</dbReference>
<evidence type="ECO:0000256" key="8">
    <source>
        <dbReference type="RuleBase" id="RU000461"/>
    </source>
</evidence>
<gene>
    <name evidence="9" type="ORF">GCM10011492_12830</name>
</gene>
<evidence type="ECO:0000256" key="5">
    <source>
        <dbReference type="ARBA" id="ARBA00023004"/>
    </source>
</evidence>
<keyword evidence="2 7" id="KW-0349">Heme</keyword>
<evidence type="ECO:0000256" key="2">
    <source>
        <dbReference type="ARBA" id="ARBA00022617"/>
    </source>
</evidence>
<dbReference type="Gene3D" id="1.10.630.10">
    <property type="entry name" value="Cytochrome P450"/>
    <property type="match status" value="1"/>
</dbReference>
<evidence type="ECO:0000256" key="4">
    <source>
        <dbReference type="ARBA" id="ARBA00023002"/>
    </source>
</evidence>
<keyword evidence="3 7" id="KW-0479">Metal-binding</keyword>
<dbReference type="InterPro" id="IPR017972">
    <property type="entry name" value="Cyt_P450_CS"/>
</dbReference>
<dbReference type="Proteomes" id="UP000636793">
    <property type="component" value="Unassembled WGS sequence"/>
</dbReference>
<dbReference type="InterPro" id="IPR002401">
    <property type="entry name" value="Cyt_P450_E_grp-I"/>
</dbReference>
<evidence type="ECO:0000313" key="10">
    <source>
        <dbReference type="Proteomes" id="UP000636793"/>
    </source>
</evidence>
<keyword evidence="4 8" id="KW-0560">Oxidoreductase</keyword>
<sequence length="453" mass="49589">MTGFAARIRQGSLDIGAPGPSTREMMTGFRSIRADPLDFLCRAREQYGDLVAFPVPGPPALLVSDPTDVRRVLQTSARNWSKDTVQYRALARVTGPGLLASAEPNWLEHRRLVAPAFHHQRLHSLAAKVANAGDRALDVHVGWSSRTHTVDVAEVCLRIALDVVGDAILSTDLSEQAHRLLEATSAAARLVVRLGQSILPERIPSALNRRLTTTRRKLDVLCFELIEARRAAGSHGDDLLGLLIEGGLSDQEIRDELVTMVIAGHETVAAALSWTLMLLAEHPSAQDGVRSEVALLPGSVPMMQTRSVLPWTRAVIDEALRLYPPAWVISRRSRAADLIGGREVPAGTTAIISPWVLHRRADAWNDPERFRPQRFRDGSVPRANYLPFGAGPRLCIGRDFALGEMAIILSRIVSRFRVELPAEWSRPSPQADVAVHPSGGMPLCLTPIRSPLP</sequence>
<evidence type="ECO:0000313" key="9">
    <source>
        <dbReference type="EMBL" id="GGB24312.1"/>
    </source>
</evidence>